<dbReference type="GO" id="GO:0072659">
    <property type="term" value="P:protein localization to plasma membrane"/>
    <property type="evidence" value="ECO:0007669"/>
    <property type="project" value="TreeGrafter"/>
</dbReference>
<dbReference type="Proteomes" id="UP000298663">
    <property type="component" value="Unassembled WGS sequence"/>
</dbReference>
<dbReference type="OrthoDB" id="19232at2759"/>
<dbReference type="Pfam" id="PF21052">
    <property type="entry name" value="EFR3_ARM"/>
    <property type="match status" value="1"/>
</dbReference>
<dbReference type="AlphaFoldDB" id="A0A4U5N3R6"/>
<keyword evidence="3" id="KW-1185">Reference proteome</keyword>
<reference evidence="2 3" key="2">
    <citation type="journal article" date="2019" name="G3 (Bethesda)">
        <title>Hybrid Assembly of the Genome of the Entomopathogenic Nematode Steinernema carpocapsae Identifies the X-Chromosome.</title>
        <authorList>
            <person name="Serra L."/>
            <person name="Macchietto M."/>
            <person name="Macias-Munoz A."/>
            <person name="McGill C.J."/>
            <person name="Rodriguez I.M."/>
            <person name="Rodriguez B."/>
            <person name="Murad R."/>
            <person name="Mortazavi A."/>
        </authorList>
    </citation>
    <scope>NUCLEOTIDE SEQUENCE [LARGE SCALE GENOMIC DNA]</scope>
    <source>
        <strain evidence="2 3">ALL</strain>
    </source>
</reference>
<dbReference type="PANTHER" id="PTHR12444:SF8">
    <property type="entry name" value="PROTEIN EFR3 HOMOLOG CMP44E"/>
    <property type="match status" value="1"/>
</dbReference>
<protein>
    <submittedName>
        <fullName evidence="2">Uncharacterized protein</fullName>
    </submittedName>
</protein>
<dbReference type="GO" id="GO:0005886">
    <property type="term" value="C:plasma membrane"/>
    <property type="evidence" value="ECO:0007669"/>
    <property type="project" value="TreeGrafter"/>
</dbReference>
<evidence type="ECO:0000256" key="1">
    <source>
        <dbReference type="ARBA" id="ARBA00010216"/>
    </source>
</evidence>
<organism evidence="2 3">
    <name type="scientific">Steinernema carpocapsae</name>
    <name type="common">Entomopathogenic nematode</name>
    <dbReference type="NCBI Taxonomy" id="34508"/>
    <lineage>
        <taxon>Eukaryota</taxon>
        <taxon>Metazoa</taxon>
        <taxon>Ecdysozoa</taxon>
        <taxon>Nematoda</taxon>
        <taxon>Chromadorea</taxon>
        <taxon>Rhabditida</taxon>
        <taxon>Tylenchina</taxon>
        <taxon>Panagrolaimomorpha</taxon>
        <taxon>Strongyloidoidea</taxon>
        <taxon>Steinernematidae</taxon>
        <taxon>Steinernema</taxon>
    </lineage>
</organism>
<dbReference type="STRING" id="34508.A0A4U5N3R6"/>
<sequence>MDWMCCFSSCKPRYARLAESIYPRSLNEGLVTANMQKLTFYAISHPEKLDRIGTVLVNQLAKDLARQRFTQVKISVDAMDQLLQSCHGSPSLNQFTENFLRMVQKLLETNLAPMEKLATDSFVNFANIQEETPSYHRQYDFFISKFSAMCHMSKPRETATQVRYQGLRGLRGVVWKSVTDDLHANIWEKQHMDKIVPSILINFYDDFDGEEQKEEPSLEEIASANVEQSPKQLADQCLRELMGKASFGSLRSVMEPVLKHCDLHQKWNNPPNFAIATFRAILYSIPTQISNFVIQVLINHLDTMSASEAEIRIGIATVLSSIVSIAGTSIGPLLLDIFNSLLKHLRASVEYQQSRACPSVDQERRYQETLINAMADFANALPDYQKVEIMMFTVGNIPKVADDDRAMKSSDSFLQHVLVKTLLKIATKYKTAYLATMFTDSFLNTLLDLALVSDPQVRYTTQQIFHTLFDRHDNLNVLEHLPFIGELGDLLTVEKCTRADQMFMRRHITHISSVLYRCVCLIEEDEHLQNNMDAVLCTMALMCIEVGYDETLIELFRLAFGLQSMALDNKEAFPCGLLKKAAIHNLVARYLNLSCQLLAIPSLCNHVQQVISNRTQKAHPLLHFNEKGLPKQTTLSDGAPSALEIDDDLALQFDKSDLSEALKASGKDVQHLSVPFKVPLGSPNTTGGAPNKSALSAAIFDLTDSFDVSRNSVKEASADDISLDLSIDWSPPGSRRTSRRNTIFNPEGSDLMIPTTVAMLRQMVNAPPDVNEEIRKDQDQSLKIVSMFRDDPDAAFSACVKKDLEDDQNGDLSSSIQRLIQRNMNSAQMSSCTHKTKPKNVFELKLPESFVF</sequence>
<accession>A0A4U5N3R6</accession>
<evidence type="ECO:0000313" key="2">
    <source>
        <dbReference type="EMBL" id="TKR77001.1"/>
    </source>
</evidence>
<reference evidence="2 3" key="1">
    <citation type="journal article" date="2015" name="Genome Biol.">
        <title>Comparative genomics of Steinernema reveals deeply conserved gene regulatory networks.</title>
        <authorList>
            <person name="Dillman A.R."/>
            <person name="Macchietto M."/>
            <person name="Porter C.F."/>
            <person name="Rogers A."/>
            <person name="Williams B."/>
            <person name="Antoshechkin I."/>
            <person name="Lee M.M."/>
            <person name="Goodwin Z."/>
            <person name="Lu X."/>
            <person name="Lewis E.E."/>
            <person name="Goodrich-Blair H."/>
            <person name="Stock S.P."/>
            <person name="Adams B.J."/>
            <person name="Sternberg P.W."/>
            <person name="Mortazavi A."/>
        </authorList>
    </citation>
    <scope>NUCLEOTIDE SEQUENCE [LARGE SCALE GENOMIC DNA]</scope>
    <source>
        <strain evidence="2 3">ALL</strain>
    </source>
</reference>
<comment type="similarity">
    <text evidence="1">Belongs to the EFR3 family.</text>
</comment>
<dbReference type="InterPro" id="IPR051851">
    <property type="entry name" value="EFR3_Homologs"/>
</dbReference>
<gene>
    <name evidence="2" type="ORF">L596_018054</name>
</gene>
<proteinExistence type="inferred from homology"/>
<dbReference type="InterPro" id="IPR011989">
    <property type="entry name" value="ARM-like"/>
</dbReference>
<evidence type="ECO:0000313" key="3">
    <source>
        <dbReference type="Proteomes" id="UP000298663"/>
    </source>
</evidence>
<dbReference type="InterPro" id="IPR049152">
    <property type="entry name" value="EFR3-like_ARM"/>
</dbReference>
<comment type="caution">
    <text evidence="2">The sequence shown here is derived from an EMBL/GenBank/DDBJ whole genome shotgun (WGS) entry which is preliminary data.</text>
</comment>
<dbReference type="EMBL" id="AZBU02000005">
    <property type="protein sequence ID" value="TKR77001.1"/>
    <property type="molecule type" value="Genomic_DNA"/>
</dbReference>
<dbReference type="InterPro" id="IPR016024">
    <property type="entry name" value="ARM-type_fold"/>
</dbReference>
<dbReference type="Gene3D" id="1.25.10.10">
    <property type="entry name" value="Leucine-rich Repeat Variant"/>
    <property type="match status" value="1"/>
</dbReference>
<dbReference type="SUPFAM" id="SSF48371">
    <property type="entry name" value="ARM repeat"/>
    <property type="match status" value="1"/>
</dbReference>
<name>A0A4U5N3R6_STECR</name>
<dbReference type="PANTHER" id="PTHR12444">
    <property type="entry name" value="PROTEIN EFR3 HOMOLOG CMP44E"/>
    <property type="match status" value="1"/>
</dbReference>